<dbReference type="InterPro" id="IPR052895">
    <property type="entry name" value="HetReg/Transcr_Mod"/>
</dbReference>
<dbReference type="EMBL" id="NQIK02000001">
    <property type="protein sequence ID" value="KAF7579333.1"/>
    <property type="molecule type" value="Genomic_DNA"/>
</dbReference>
<dbReference type="EMBL" id="NRDI02000010">
    <property type="protein sequence ID" value="KAI1513198.1"/>
    <property type="molecule type" value="Genomic_DNA"/>
</dbReference>
<dbReference type="Proteomes" id="UP000249757">
    <property type="component" value="Unassembled WGS sequence"/>
</dbReference>
<proteinExistence type="predicted"/>
<evidence type="ECO:0000313" key="2">
    <source>
        <dbReference type="EMBL" id="KAF7579333.1"/>
    </source>
</evidence>
<dbReference type="AlphaFoldDB" id="A0A2W1CQX9"/>
<protein>
    <submittedName>
        <fullName evidence="2">HET domain containing protein</fullName>
    </submittedName>
    <submittedName>
        <fullName evidence="3">Heterokaryon incompatibility protein</fullName>
    </submittedName>
</protein>
<keyword evidence="5" id="KW-1185">Reference proteome</keyword>
<comment type="caution">
    <text evidence="3">The sequence shown here is derived from an EMBL/GenBank/DDBJ whole genome shotgun (WGS) entry which is preliminary data.</text>
</comment>
<organism evidence="3 5">
    <name type="scientific">Pyrenophora tritici-repentis</name>
    <dbReference type="NCBI Taxonomy" id="45151"/>
    <lineage>
        <taxon>Eukaryota</taxon>
        <taxon>Fungi</taxon>
        <taxon>Dikarya</taxon>
        <taxon>Ascomycota</taxon>
        <taxon>Pezizomycotina</taxon>
        <taxon>Dothideomycetes</taxon>
        <taxon>Pleosporomycetidae</taxon>
        <taxon>Pleosporales</taxon>
        <taxon>Pleosporineae</taxon>
        <taxon>Pleosporaceae</taxon>
        <taxon>Pyrenophora</taxon>
    </lineage>
</organism>
<evidence type="ECO:0000259" key="1">
    <source>
        <dbReference type="Pfam" id="PF06985"/>
    </source>
</evidence>
<dbReference type="Proteomes" id="UP000245464">
    <property type="component" value="Chromosome 1"/>
</dbReference>
<dbReference type="Pfam" id="PF06985">
    <property type="entry name" value="HET"/>
    <property type="match status" value="1"/>
</dbReference>
<gene>
    <name evidence="3" type="ORF">Ptr86124_008218</name>
    <name evidence="2" type="ORF">PtrM4_035730</name>
</gene>
<dbReference type="PANTHER" id="PTHR24148:SF73">
    <property type="entry name" value="HET DOMAIN PROTEIN (AFU_ORTHOLOGUE AFUA_8G01020)"/>
    <property type="match status" value="1"/>
</dbReference>
<reference evidence="5" key="4">
    <citation type="journal article" date="2022" name="Microb. Genom.">
        <title>A global pangenome for the wheat fungal pathogen Pyrenophora tritici-repentis and prediction of effector protein structural homology.</title>
        <authorList>
            <person name="Moolhuijzen P.M."/>
            <person name="See P.T."/>
            <person name="Shi G."/>
            <person name="Powell H.R."/>
            <person name="Cockram J."/>
            <person name="Jorgensen L.N."/>
            <person name="Benslimane H."/>
            <person name="Strelkov S.E."/>
            <person name="Turner J."/>
            <person name="Liu Z."/>
            <person name="Moffat C.S."/>
        </authorList>
    </citation>
    <scope>NUCLEOTIDE SEQUENCE [LARGE SCALE GENOMIC DNA]</scope>
</reference>
<evidence type="ECO:0000313" key="4">
    <source>
        <dbReference type="Proteomes" id="UP000245464"/>
    </source>
</evidence>
<dbReference type="PANTHER" id="PTHR24148">
    <property type="entry name" value="ANKYRIN REPEAT DOMAIN-CONTAINING PROTEIN 39 HOMOLOG-RELATED"/>
    <property type="match status" value="1"/>
</dbReference>
<evidence type="ECO:0000313" key="5">
    <source>
        <dbReference type="Proteomes" id="UP000249757"/>
    </source>
</evidence>
<dbReference type="InterPro" id="IPR010730">
    <property type="entry name" value="HET"/>
</dbReference>
<dbReference type="Pfam" id="PF26639">
    <property type="entry name" value="Het-6_barrel"/>
    <property type="match status" value="1"/>
</dbReference>
<feature type="domain" description="Heterokaryon incompatibility" evidence="1">
    <location>
        <begin position="107"/>
        <end position="256"/>
    </location>
</feature>
<accession>A0A2W1CQX9</accession>
<reference evidence="2 4" key="1">
    <citation type="journal article" date="2018" name="BMC Genomics">
        <title>Comparative genomics of the wheat fungal pathogen Pyrenophora tritici-repentis reveals chromosomal variations and genome plasticity.</title>
        <authorList>
            <person name="Moolhuijzen P."/>
            <person name="See P.T."/>
            <person name="Hane J.K."/>
            <person name="Shi G."/>
            <person name="Liu Z."/>
            <person name="Oliver R.P."/>
            <person name="Moffat C.S."/>
        </authorList>
    </citation>
    <scope>NUCLEOTIDE SEQUENCE [LARGE SCALE GENOMIC DNA]</scope>
    <source>
        <strain evidence="2">M4</strain>
    </source>
</reference>
<name>A0A2W1CQX9_9PLEO</name>
<reference evidence="3" key="2">
    <citation type="submission" date="2021-05" db="EMBL/GenBank/DDBJ databases">
        <authorList>
            <person name="Moolhuijzen P.M."/>
            <person name="Moffat C.S."/>
        </authorList>
    </citation>
    <scope>NUCLEOTIDE SEQUENCE</scope>
    <source>
        <strain evidence="3">86-124</strain>
    </source>
</reference>
<dbReference type="OrthoDB" id="4850726at2759"/>
<sequence>MNSLIAQPLYTSLDDEKREIRLLTVLPNLDISQPVHCQLCTYSLEDLNDTYMSFLADRGATQDIGQHTKQEWTSYRLSPRLATQASLQRMQSTHPSPNLYRFGWGDFAALSYVWGDENNRREILVNSHTVSVTANLEAALREFRKGCEFSGHFKLWVDALCINQKNLVERAHHVGMMRDLYGSAWSVFAWLGKEEHHSTSAIQLLSDLAAFKEAGCVDEMKAHLSSDPLSCGVPHWPALEALMNRPYWTRLWIFQEIVIGGTATWLRCGNATMNWNTFCTAVSVLHEHLWLEKDTCLQLAASVAGVTTEQIWRTTSLHLVYQDLSPLTRKIFDKRMDFSFERLLDLANSGNCTNSRDRVYALVGLMSPTIAHRLSPDYTIPTWRVYVEAARVFIQAEQSLDALREGNPWGPARGPSWAADWAWPGRIRWTRTHQHVWGPVHLFPRDLDNTRHHPYRASGDIPPNARLLNTAILQCNGFIVDIISGLSARNIGYFEWSRSSIVRPSQWNSVYGGRHATSEALYRTLVADRVANGNKAESRHAAILHLPRSFALAKPQFAQRGWTFLEQQDGYYFRWERFRSANRDFPLGKNLLDSFFSDEIPADASEYDFCEVYSCSDRSAKKRRFMTTVKGYMGWAPDNIFSEDDEQTRAGDLIAIVFGCSTPLAIRPCGERFQVLGEAYVQGLMDGEAVNTLREGRYVTQSFVFC</sequence>
<evidence type="ECO:0000313" key="3">
    <source>
        <dbReference type="EMBL" id="KAI1513198.1"/>
    </source>
</evidence>
<reference evidence="3" key="3">
    <citation type="journal article" date="2022" name="bioRxiv">
        <title>A global pangenome for the wheat fungal pathogen Pyrenophora tritici-repentis and prediction of effector protein structural homology.</title>
        <authorList>
            <person name="Moolhuijzen P."/>
            <person name="See P.T."/>
            <person name="Shi G."/>
            <person name="Powell H.R."/>
            <person name="Cockram J."/>
            <person name="Jorgensen L.N."/>
            <person name="Benslimane H."/>
            <person name="Strelkov S.E."/>
            <person name="Turner J."/>
            <person name="Liu Z."/>
            <person name="Moffat C.S."/>
        </authorList>
    </citation>
    <scope>NUCLEOTIDE SEQUENCE</scope>
    <source>
        <strain evidence="3">86-124</strain>
    </source>
</reference>